<dbReference type="InterPro" id="IPR009614">
    <property type="entry name" value="YoeB_toxin"/>
</dbReference>
<dbReference type="Gene3D" id="3.30.2310.20">
    <property type="entry name" value="RelE-like"/>
    <property type="match status" value="1"/>
</dbReference>
<dbReference type="EMBL" id="JBHTOA010000048">
    <property type="protein sequence ID" value="MFD1400128.1"/>
    <property type="molecule type" value="Genomic_DNA"/>
</dbReference>
<dbReference type="Proteomes" id="UP001597199">
    <property type="component" value="Unassembled WGS sequence"/>
</dbReference>
<keyword evidence="3" id="KW-1185">Reference proteome</keyword>
<evidence type="ECO:0000313" key="3">
    <source>
        <dbReference type="Proteomes" id="UP001597199"/>
    </source>
</evidence>
<sequence length="97" mass="11641">MSTQPWKVIPHRSVKNKDVPLLKAANLYDSFMEIINTLKINPYSRDHNQEILNPKSRHIYSKRINVQHRVIYTIDKVNHIVKIWSAWSHYENRTPHK</sequence>
<organism evidence="2 3">
    <name type="scientific">Lacticaseibacillus suilingensis</name>
    <dbReference type="NCBI Taxonomy" id="2799577"/>
    <lineage>
        <taxon>Bacteria</taxon>
        <taxon>Bacillati</taxon>
        <taxon>Bacillota</taxon>
        <taxon>Bacilli</taxon>
        <taxon>Lactobacillales</taxon>
        <taxon>Lactobacillaceae</taxon>
        <taxon>Lacticaseibacillus</taxon>
    </lineage>
</organism>
<evidence type="ECO:0000313" key="2">
    <source>
        <dbReference type="EMBL" id="MFD1400128.1"/>
    </source>
</evidence>
<protein>
    <recommendedName>
        <fullName evidence="1">Endoribonuclease YoeB</fullName>
    </recommendedName>
</protein>
<proteinExistence type="predicted"/>
<dbReference type="SUPFAM" id="SSF143011">
    <property type="entry name" value="RelE-like"/>
    <property type="match status" value="1"/>
</dbReference>
<dbReference type="InterPro" id="IPR035093">
    <property type="entry name" value="RelE/ParE_toxin_dom_sf"/>
</dbReference>
<evidence type="ECO:0000256" key="1">
    <source>
        <dbReference type="ARBA" id="ARBA00050056"/>
    </source>
</evidence>
<dbReference type="RefSeq" id="WP_204118369.1">
    <property type="nucleotide sequence ID" value="NZ_BOLV01000004.1"/>
</dbReference>
<name>A0ABW4BJ57_9LACO</name>
<dbReference type="NCBIfam" id="TIGR02116">
    <property type="entry name" value="toxin_Txe_YoeB"/>
    <property type="match status" value="1"/>
</dbReference>
<comment type="caution">
    <text evidence="2">The sequence shown here is derived from an EMBL/GenBank/DDBJ whole genome shotgun (WGS) entry which is preliminary data.</text>
</comment>
<reference evidence="3" key="1">
    <citation type="journal article" date="2019" name="Int. J. Syst. Evol. Microbiol.">
        <title>The Global Catalogue of Microorganisms (GCM) 10K type strain sequencing project: providing services to taxonomists for standard genome sequencing and annotation.</title>
        <authorList>
            <consortium name="The Broad Institute Genomics Platform"/>
            <consortium name="The Broad Institute Genome Sequencing Center for Infectious Disease"/>
            <person name="Wu L."/>
            <person name="Ma J."/>
        </authorList>
    </citation>
    <scope>NUCLEOTIDE SEQUENCE [LARGE SCALE GENOMIC DNA]</scope>
    <source>
        <strain evidence="3">CCM 9110</strain>
    </source>
</reference>
<gene>
    <name evidence="2" type="ORF">ACFQ41_12490</name>
</gene>
<accession>A0ABW4BJ57</accession>